<accession>A0A9X2F877</accession>
<gene>
    <name evidence="3" type="ORF">NG895_09545</name>
</gene>
<dbReference type="Proteomes" id="UP001155241">
    <property type="component" value="Unassembled WGS sequence"/>
</dbReference>
<evidence type="ECO:0000259" key="2">
    <source>
        <dbReference type="Pfam" id="PF04366"/>
    </source>
</evidence>
<protein>
    <submittedName>
        <fullName evidence="3">Lipid-binding SYLF domain-containing protein</fullName>
    </submittedName>
</protein>
<feature type="domain" description="Ysc84 actin-binding" evidence="2">
    <location>
        <begin position="108"/>
        <end position="208"/>
    </location>
</feature>
<comment type="caution">
    <text evidence="3">The sequence shown here is derived from an EMBL/GenBank/DDBJ whole genome shotgun (WGS) entry which is preliminary data.</text>
</comment>
<dbReference type="InterPro" id="IPR007461">
    <property type="entry name" value="Ysc84_actin-binding"/>
</dbReference>
<sequence length="366" mass="39062">MRRIFRQNMASHARLLASLLALSFTATTAFGQAREDETVRQSIQVLNEVMAIPAQAIPQRMLADAQGVAIIPNVIKGGFVIGARHGRGTLVVKDDNGTWHAPVFVTLTGGSVGWQAGVQATDVILVFKTKQSIQGIFNDKFTLGVDAAAAAGPVGRQASAATDLQLKAEVYSYARSRGLFIGASLDGSMLKVDGMANAAYYRSPGPQQPVIIPPAAVELVQLVNSYSSTRVSPVAPGTTPNQANAFPPANAPAQAPVLAQQYSTPDSEVIRAQLSQTSPELFEQLDPQWRAFLALPVEVFSGQTAPPIEAVQRSLSHYQMVVTNPAYQALANLPAFQSTYGLLRHYEATLLQNEAPLNLPPPPAVQ</sequence>
<name>A0A9X2F877_9BACT</name>
<dbReference type="EMBL" id="JAMXLR010000036">
    <property type="protein sequence ID" value="MCO6044150.1"/>
    <property type="molecule type" value="Genomic_DNA"/>
</dbReference>
<organism evidence="3 4">
    <name type="scientific">Aeoliella straminimaris</name>
    <dbReference type="NCBI Taxonomy" id="2954799"/>
    <lineage>
        <taxon>Bacteria</taxon>
        <taxon>Pseudomonadati</taxon>
        <taxon>Planctomycetota</taxon>
        <taxon>Planctomycetia</taxon>
        <taxon>Pirellulales</taxon>
        <taxon>Lacipirellulaceae</taxon>
        <taxon>Aeoliella</taxon>
    </lineage>
</organism>
<dbReference type="PANTHER" id="PTHR15629:SF2">
    <property type="entry name" value="SH3 DOMAIN-CONTAINING YSC84-LIKE PROTEIN 1"/>
    <property type="match status" value="1"/>
</dbReference>
<feature type="signal peptide" evidence="1">
    <location>
        <begin position="1"/>
        <end position="31"/>
    </location>
</feature>
<dbReference type="CDD" id="cd11524">
    <property type="entry name" value="SYLF"/>
    <property type="match status" value="1"/>
</dbReference>
<reference evidence="3" key="1">
    <citation type="submission" date="2022-06" db="EMBL/GenBank/DDBJ databases">
        <title>Aeoliella straminimaris, a novel planctomycete from sediments.</title>
        <authorList>
            <person name="Vitorino I.R."/>
            <person name="Lage O.M."/>
        </authorList>
    </citation>
    <scope>NUCLEOTIDE SEQUENCE</scope>
    <source>
        <strain evidence="3">ICT_H6.2</strain>
    </source>
</reference>
<dbReference type="InterPro" id="IPR051702">
    <property type="entry name" value="SH3_domain_YSC84-like"/>
</dbReference>
<dbReference type="RefSeq" id="WP_252852256.1">
    <property type="nucleotide sequence ID" value="NZ_JAMXLR010000036.1"/>
</dbReference>
<dbReference type="GO" id="GO:0035091">
    <property type="term" value="F:phosphatidylinositol binding"/>
    <property type="evidence" value="ECO:0007669"/>
    <property type="project" value="TreeGrafter"/>
</dbReference>
<evidence type="ECO:0000313" key="4">
    <source>
        <dbReference type="Proteomes" id="UP001155241"/>
    </source>
</evidence>
<evidence type="ECO:0000313" key="3">
    <source>
        <dbReference type="EMBL" id="MCO6044150.1"/>
    </source>
</evidence>
<dbReference type="AlphaFoldDB" id="A0A9X2F877"/>
<keyword evidence="1" id="KW-0732">Signal</keyword>
<evidence type="ECO:0000256" key="1">
    <source>
        <dbReference type="SAM" id="SignalP"/>
    </source>
</evidence>
<feature type="chain" id="PRO_5040934607" evidence="1">
    <location>
        <begin position="32"/>
        <end position="366"/>
    </location>
</feature>
<dbReference type="Pfam" id="PF04366">
    <property type="entry name" value="Ysc84"/>
    <property type="match status" value="1"/>
</dbReference>
<dbReference type="PANTHER" id="PTHR15629">
    <property type="entry name" value="SH3YL1 PROTEIN"/>
    <property type="match status" value="1"/>
</dbReference>
<proteinExistence type="predicted"/>
<keyword evidence="4" id="KW-1185">Reference proteome</keyword>